<proteinExistence type="predicted"/>
<gene>
    <name evidence="1" type="ORF">COI98_31390</name>
</gene>
<dbReference type="EMBL" id="NUWJ01000399">
    <property type="protein sequence ID" value="PFK04852.1"/>
    <property type="molecule type" value="Genomic_DNA"/>
</dbReference>
<reference evidence="1 2" key="1">
    <citation type="submission" date="2017-09" db="EMBL/GenBank/DDBJ databases">
        <title>Large-scale bioinformatics analysis of Bacillus genomes uncovers conserved roles of natural products in bacterial physiology.</title>
        <authorList>
            <consortium name="Agbiome Team Llc"/>
            <person name="Bleich R.M."/>
            <person name="Grubbs K.J."/>
            <person name="Santa Maria K.C."/>
            <person name="Allen S.E."/>
            <person name="Farag S."/>
            <person name="Shank E.A."/>
            <person name="Bowers A."/>
        </authorList>
    </citation>
    <scope>NUCLEOTIDE SEQUENCE [LARGE SCALE GENOMIC DNA]</scope>
    <source>
        <strain evidence="1 2">AFS083741</strain>
    </source>
</reference>
<organism evidence="1 2">
    <name type="scientific">Bacillus cereus</name>
    <dbReference type="NCBI Taxonomy" id="1396"/>
    <lineage>
        <taxon>Bacteria</taxon>
        <taxon>Bacillati</taxon>
        <taxon>Bacillota</taxon>
        <taxon>Bacilli</taxon>
        <taxon>Bacillales</taxon>
        <taxon>Bacillaceae</taxon>
        <taxon>Bacillus</taxon>
        <taxon>Bacillus cereus group</taxon>
    </lineage>
</organism>
<accession>A0A9X6WV36</accession>
<name>A0A9X6WV36_BACCE</name>
<evidence type="ECO:0000313" key="1">
    <source>
        <dbReference type="EMBL" id="PFK04852.1"/>
    </source>
</evidence>
<comment type="caution">
    <text evidence="1">The sequence shown here is derived from an EMBL/GenBank/DDBJ whole genome shotgun (WGS) entry which is preliminary data.</text>
</comment>
<protein>
    <submittedName>
        <fullName evidence="1">IS6 family transposase</fullName>
    </submittedName>
</protein>
<feature type="non-terminal residue" evidence="1">
    <location>
        <position position="1"/>
    </location>
</feature>
<dbReference type="Proteomes" id="UP000224413">
    <property type="component" value="Unassembled WGS sequence"/>
</dbReference>
<sequence>LIVLLYKKCVIDIEKENAFKWKYFQANIIYT</sequence>
<evidence type="ECO:0000313" key="2">
    <source>
        <dbReference type="Proteomes" id="UP000224413"/>
    </source>
</evidence>
<dbReference type="AlphaFoldDB" id="A0A9X6WV36"/>